<gene>
    <name evidence="2" type="primary">infB_98</name>
    <name evidence="2" type="ORF">CM83_38249</name>
</gene>
<organism evidence="2">
    <name type="scientific">Lygus hesperus</name>
    <name type="common">Western plant bug</name>
    <dbReference type="NCBI Taxonomy" id="30085"/>
    <lineage>
        <taxon>Eukaryota</taxon>
        <taxon>Metazoa</taxon>
        <taxon>Ecdysozoa</taxon>
        <taxon>Arthropoda</taxon>
        <taxon>Hexapoda</taxon>
        <taxon>Insecta</taxon>
        <taxon>Pterygota</taxon>
        <taxon>Neoptera</taxon>
        <taxon>Paraneoptera</taxon>
        <taxon>Hemiptera</taxon>
        <taxon>Heteroptera</taxon>
        <taxon>Panheteroptera</taxon>
        <taxon>Cimicomorpha</taxon>
        <taxon>Miridae</taxon>
        <taxon>Mirini</taxon>
        <taxon>Lygus</taxon>
    </lineage>
</organism>
<dbReference type="EMBL" id="GBHO01015023">
    <property type="protein sequence ID" value="JAG28581.1"/>
    <property type="molecule type" value="Transcribed_RNA"/>
</dbReference>
<accession>A0A0A9YAD8</accession>
<keyword evidence="2" id="KW-0648">Protein biosynthesis</keyword>
<reference evidence="2" key="1">
    <citation type="journal article" date="2014" name="PLoS ONE">
        <title>Transcriptome-Based Identification of ABC Transporters in the Western Tarnished Plant Bug Lygus hesperus.</title>
        <authorList>
            <person name="Hull J.J."/>
            <person name="Chaney K."/>
            <person name="Geib S.M."/>
            <person name="Fabrick J.A."/>
            <person name="Brent C.S."/>
            <person name="Walsh D."/>
            <person name="Lavine L.C."/>
        </authorList>
    </citation>
    <scope>NUCLEOTIDE SEQUENCE</scope>
</reference>
<proteinExistence type="predicted"/>
<feature type="region of interest" description="Disordered" evidence="1">
    <location>
        <begin position="132"/>
        <end position="215"/>
    </location>
</feature>
<reference evidence="2" key="2">
    <citation type="submission" date="2014-07" db="EMBL/GenBank/DDBJ databases">
        <authorList>
            <person name="Hull J."/>
        </authorList>
    </citation>
    <scope>NUCLEOTIDE SEQUENCE</scope>
</reference>
<protein>
    <submittedName>
        <fullName evidence="2">Translation initiation factor IF-2</fullName>
    </submittedName>
</protein>
<dbReference type="AlphaFoldDB" id="A0A0A9YAD8"/>
<feature type="compositionally biased region" description="Polar residues" evidence="1">
    <location>
        <begin position="45"/>
        <end position="55"/>
    </location>
</feature>
<evidence type="ECO:0000256" key="1">
    <source>
        <dbReference type="SAM" id="MobiDB-lite"/>
    </source>
</evidence>
<evidence type="ECO:0000313" key="2">
    <source>
        <dbReference type="EMBL" id="JAG28581.1"/>
    </source>
</evidence>
<feature type="compositionally biased region" description="Low complexity" evidence="1">
    <location>
        <begin position="7"/>
        <end position="25"/>
    </location>
</feature>
<feature type="compositionally biased region" description="Basic and acidic residues" evidence="1">
    <location>
        <begin position="132"/>
        <end position="209"/>
    </location>
</feature>
<keyword evidence="2" id="KW-0396">Initiation factor</keyword>
<feature type="region of interest" description="Disordered" evidence="1">
    <location>
        <begin position="1"/>
        <end position="75"/>
    </location>
</feature>
<dbReference type="GO" id="GO:0003743">
    <property type="term" value="F:translation initiation factor activity"/>
    <property type="evidence" value="ECO:0007669"/>
    <property type="project" value="UniProtKB-KW"/>
</dbReference>
<name>A0A0A9YAD8_LYGHE</name>
<sequence length="215" mass="22900">MKKGKVSVSTSSSEDASTTSSTLSSEEARNPSLEIDVERDDAPSRAQNVPATSGNADVGETPEDAPKPVLGDEGVELVERQGEAGGADRAPSKKELTTFLKELASKLVVPEGYIGSPRGKLDEVVVIDEVAGKLDLDERDVKGGAASKTEESAPKPEEPTPKPEEPTPKPEKSTPTREEPTRKSEKSTPKPEKLTPKREESTRKSEKSTPKPTGT</sequence>
<feature type="non-terminal residue" evidence="2">
    <location>
        <position position="215"/>
    </location>
</feature>